<protein>
    <submittedName>
        <fullName evidence="2">Uncharacterized protein</fullName>
    </submittedName>
</protein>
<reference evidence="3" key="1">
    <citation type="journal article" date="2019" name="Int. J. Syst. Evol. Microbiol.">
        <title>The Global Catalogue of Microorganisms (GCM) 10K type strain sequencing project: providing services to taxonomists for standard genome sequencing and annotation.</title>
        <authorList>
            <consortium name="The Broad Institute Genomics Platform"/>
            <consortium name="The Broad Institute Genome Sequencing Center for Infectious Disease"/>
            <person name="Wu L."/>
            <person name="Ma J."/>
        </authorList>
    </citation>
    <scope>NUCLEOTIDE SEQUENCE [LARGE SCALE GENOMIC DNA]</scope>
    <source>
        <strain evidence="3">JCM 17939</strain>
    </source>
</reference>
<evidence type="ECO:0000313" key="3">
    <source>
        <dbReference type="Proteomes" id="UP001501442"/>
    </source>
</evidence>
<feature type="region of interest" description="Disordered" evidence="1">
    <location>
        <begin position="1"/>
        <end position="45"/>
    </location>
</feature>
<sequence>MEPVDRHGPALTAPDRAPAVLPADGVRLPGAGPVTPPDPRLPHPHRIHAVRIDGTYGQVIIDYRPEPGGPAAAALAPLAEL</sequence>
<evidence type="ECO:0000256" key="1">
    <source>
        <dbReference type="SAM" id="MobiDB-lite"/>
    </source>
</evidence>
<evidence type="ECO:0000313" key="2">
    <source>
        <dbReference type="EMBL" id="GAA4638179.1"/>
    </source>
</evidence>
<dbReference type="Proteomes" id="UP001501442">
    <property type="component" value="Unassembled WGS sequence"/>
</dbReference>
<dbReference type="EMBL" id="BAABHK010000021">
    <property type="protein sequence ID" value="GAA4638179.1"/>
    <property type="molecule type" value="Genomic_DNA"/>
</dbReference>
<comment type="caution">
    <text evidence="2">The sequence shown here is derived from an EMBL/GenBank/DDBJ whole genome shotgun (WGS) entry which is preliminary data.</text>
</comment>
<organism evidence="2 3">
    <name type="scientific">Actinoallomurus vinaceus</name>
    <dbReference type="NCBI Taxonomy" id="1080074"/>
    <lineage>
        <taxon>Bacteria</taxon>
        <taxon>Bacillati</taxon>
        <taxon>Actinomycetota</taxon>
        <taxon>Actinomycetes</taxon>
        <taxon>Streptosporangiales</taxon>
        <taxon>Thermomonosporaceae</taxon>
        <taxon>Actinoallomurus</taxon>
    </lineage>
</organism>
<proteinExistence type="predicted"/>
<name>A0ABP8UTH4_9ACTN</name>
<accession>A0ABP8UTH4</accession>
<keyword evidence="3" id="KW-1185">Reference proteome</keyword>
<gene>
    <name evidence="2" type="ORF">GCM10023196_094880</name>
</gene>